<dbReference type="EMBL" id="LTAN01000011">
    <property type="protein sequence ID" value="OBR02213.1"/>
    <property type="molecule type" value="Genomic_DNA"/>
</dbReference>
<keyword evidence="2" id="KW-1185">Reference proteome</keyword>
<sequence>MFALTYQHVYYSNNLLAVKLINSRDAITAALLTEGRRRETYTKDYKALASLRTAILQAKITAVEIQDADYNYTIQVQGVAPVLELLESKESYIRGNSSACVFNLGGRAVAMVTGGITQDDVLAGGDNFNLDRLMDVTYATPIERLLEDTEDCRLLLEII</sequence>
<organism evidence="1 2">
    <name type="scientific">Colletotrichum higginsianum (strain IMI 349063)</name>
    <name type="common">Crucifer anthracnose fungus</name>
    <dbReference type="NCBI Taxonomy" id="759273"/>
    <lineage>
        <taxon>Eukaryota</taxon>
        <taxon>Fungi</taxon>
        <taxon>Dikarya</taxon>
        <taxon>Ascomycota</taxon>
        <taxon>Pezizomycotina</taxon>
        <taxon>Sordariomycetes</taxon>
        <taxon>Hypocreomycetidae</taxon>
        <taxon>Glomerellales</taxon>
        <taxon>Glomerellaceae</taxon>
        <taxon>Colletotrichum</taxon>
        <taxon>Colletotrichum destructivum species complex</taxon>
    </lineage>
</organism>
<dbReference type="AlphaFoldDB" id="A0A1B7XR19"/>
<dbReference type="Proteomes" id="UP000092177">
    <property type="component" value="Chromosome 11"/>
</dbReference>
<dbReference type="RefSeq" id="XP_018150731.1">
    <property type="nucleotide sequence ID" value="XM_018309488.1"/>
</dbReference>
<dbReference type="VEuPathDB" id="FungiDB:CH63R_14514"/>
<reference evidence="2" key="1">
    <citation type="journal article" date="2017" name="BMC Genomics">
        <title>Gapless genome assembly of Colletotrichum higginsianum reveals chromosome structure and association of transposable elements with secondary metabolite gene clusters.</title>
        <authorList>
            <person name="Dallery J.-F."/>
            <person name="Lapalu N."/>
            <person name="Zampounis A."/>
            <person name="Pigne S."/>
            <person name="Luyten I."/>
            <person name="Amselem J."/>
            <person name="Wittenberg A.H.J."/>
            <person name="Zhou S."/>
            <person name="de Queiroz M.V."/>
            <person name="Robin G.P."/>
            <person name="Auger A."/>
            <person name="Hainaut M."/>
            <person name="Henrissat B."/>
            <person name="Kim K.-T."/>
            <person name="Lee Y.-H."/>
            <person name="Lespinet O."/>
            <person name="Schwartz D.C."/>
            <person name="Thon M.R."/>
            <person name="O'Connell R.J."/>
        </authorList>
    </citation>
    <scope>NUCLEOTIDE SEQUENCE [LARGE SCALE GENOMIC DNA]</scope>
    <source>
        <strain evidence="2">IMI 349063</strain>
    </source>
</reference>
<accession>A0A1B7XR19</accession>
<name>A0A1B7XR19_COLHI</name>
<comment type="caution">
    <text evidence="1">The sequence shown here is derived from an EMBL/GenBank/DDBJ whole genome shotgun (WGS) entry which is preliminary data.</text>
</comment>
<evidence type="ECO:0000313" key="1">
    <source>
        <dbReference type="EMBL" id="OBR02213.1"/>
    </source>
</evidence>
<dbReference type="GeneID" id="28873595"/>
<protein>
    <submittedName>
        <fullName evidence="1">Uncharacterized protein</fullName>
    </submittedName>
</protein>
<dbReference type="OrthoDB" id="5424209at2759"/>
<evidence type="ECO:0000313" key="2">
    <source>
        <dbReference type="Proteomes" id="UP000092177"/>
    </source>
</evidence>
<proteinExistence type="predicted"/>
<dbReference type="KEGG" id="chig:CH63R_14514"/>
<gene>
    <name evidence="1" type="ORF">CH63R_14514</name>
</gene>